<keyword evidence="6 7" id="KW-0067">ATP-binding</keyword>
<feature type="region of interest" description="Disordered" evidence="8">
    <location>
        <begin position="276"/>
        <end position="318"/>
    </location>
</feature>
<keyword evidence="12" id="KW-1185">Reference proteome</keyword>
<dbReference type="Pfam" id="PF00069">
    <property type="entry name" value="Pkinase"/>
    <property type="match status" value="1"/>
</dbReference>
<keyword evidence="3" id="KW-0808">Transferase</keyword>
<evidence type="ECO:0000256" key="4">
    <source>
        <dbReference type="ARBA" id="ARBA00022741"/>
    </source>
</evidence>
<keyword evidence="9" id="KW-1133">Transmembrane helix</keyword>
<evidence type="ECO:0000256" key="1">
    <source>
        <dbReference type="ARBA" id="ARBA00012513"/>
    </source>
</evidence>
<dbReference type="GO" id="GO:0016301">
    <property type="term" value="F:kinase activity"/>
    <property type="evidence" value="ECO:0007669"/>
    <property type="project" value="UniProtKB-KW"/>
</dbReference>
<organism evidence="11 12">
    <name type="scientific">Nocardioides marinquilinus</name>
    <dbReference type="NCBI Taxonomy" id="1210400"/>
    <lineage>
        <taxon>Bacteria</taxon>
        <taxon>Bacillati</taxon>
        <taxon>Actinomycetota</taxon>
        <taxon>Actinomycetes</taxon>
        <taxon>Propionibacteriales</taxon>
        <taxon>Nocardioidaceae</taxon>
        <taxon>Nocardioides</taxon>
    </lineage>
</organism>
<keyword evidence="9" id="KW-0472">Membrane</keyword>
<keyword evidence="4 7" id="KW-0547">Nucleotide-binding</keyword>
<evidence type="ECO:0000256" key="3">
    <source>
        <dbReference type="ARBA" id="ARBA00022679"/>
    </source>
</evidence>
<evidence type="ECO:0000256" key="8">
    <source>
        <dbReference type="SAM" id="MobiDB-lite"/>
    </source>
</evidence>
<name>A0ABP9PFA8_9ACTN</name>
<evidence type="ECO:0000259" key="10">
    <source>
        <dbReference type="PROSITE" id="PS50011"/>
    </source>
</evidence>
<evidence type="ECO:0000313" key="12">
    <source>
        <dbReference type="Proteomes" id="UP001500221"/>
    </source>
</evidence>
<evidence type="ECO:0000256" key="7">
    <source>
        <dbReference type="PROSITE-ProRule" id="PRU10141"/>
    </source>
</evidence>
<accession>A0ABP9PFA8</accession>
<sequence length="501" mass="53464">MSTPSHLGRYAVRRRIGSGGFATVWLAYDEQLDAPVAIKVLADNWSEQFEVRTRFVEEGRYLRRVESPHVVPVYDAGSLDDGRPYLVMAYADQGTLADRLESGGMTVPQALEVVAQVGAGLQALHDRGVLHRDVKPANVLFRTVDPAAGVAGVRAMVGDLGLGKALDVSSRLTMIAGTPAYVAPEQAQGEAPDARADQFSLGVLTFLLLSGRLPWSHTSLPAAAVGAEPAPMSTPGRAFPESVEDVVRRAMARDRADRWPSVTAYVDALTFALEDWRGGPHGPGTRVLPVDPHLTQPGERPSPRTTDAPLPDPVPPRRRRRVGRALAVLLVVLLALAGGGAAGWFGQHELDAEPPPGPATVEDESGVLRVTVPPAWDAQSTVPWQPPNAEEQTFPALSVGTSPTWADDGEGVFVALLPGTELPDTVPQHPECESSFSPSLDPTGTLGPTVTVTFAGCARGDVTVERVIQVEAGKLLWLQVRARDQRQANKVLDSLRTSGLT</sequence>
<dbReference type="SMART" id="SM00220">
    <property type="entry name" value="S_TKc"/>
    <property type="match status" value="1"/>
</dbReference>
<feature type="domain" description="Protein kinase" evidence="10">
    <location>
        <begin position="10"/>
        <end position="272"/>
    </location>
</feature>
<dbReference type="InterPro" id="IPR000719">
    <property type="entry name" value="Prot_kinase_dom"/>
</dbReference>
<proteinExistence type="predicted"/>
<keyword evidence="9" id="KW-0812">Transmembrane</keyword>
<dbReference type="PROSITE" id="PS00107">
    <property type="entry name" value="PROTEIN_KINASE_ATP"/>
    <property type="match status" value="1"/>
</dbReference>
<keyword evidence="5 11" id="KW-0418">Kinase</keyword>
<dbReference type="CDD" id="cd14014">
    <property type="entry name" value="STKc_PknB_like"/>
    <property type="match status" value="1"/>
</dbReference>
<dbReference type="PANTHER" id="PTHR43289:SF6">
    <property type="entry name" value="SERINE_THREONINE-PROTEIN KINASE NEKL-3"/>
    <property type="match status" value="1"/>
</dbReference>
<dbReference type="Gene3D" id="1.10.510.10">
    <property type="entry name" value="Transferase(Phosphotransferase) domain 1"/>
    <property type="match status" value="1"/>
</dbReference>
<dbReference type="PROSITE" id="PS50011">
    <property type="entry name" value="PROTEIN_KINASE_DOM"/>
    <property type="match status" value="1"/>
</dbReference>
<gene>
    <name evidence="11" type="ORF">GCM10023340_06490</name>
</gene>
<comment type="caution">
    <text evidence="11">The sequence shown here is derived from an EMBL/GenBank/DDBJ whole genome shotgun (WGS) entry which is preliminary data.</text>
</comment>
<dbReference type="EMBL" id="BAABKG010000001">
    <property type="protein sequence ID" value="GAA5142660.1"/>
    <property type="molecule type" value="Genomic_DNA"/>
</dbReference>
<dbReference type="SUPFAM" id="SSF56112">
    <property type="entry name" value="Protein kinase-like (PK-like)"/>
    <property type="match status" value="1"/>
</dbReference>
<feature type="binding site" evidence="7">
    <location>
        <position position="39"/>
    </location>
    <ligand>
        <name>ATP</name>
        <dbReference type="ChEBI" id="CHEBI:30616"/>
    </ligand>
</feature>
<evidence type="ECO:0000256" key="9">
    <source>
        <dbReference type="SAM" id="Phobius"/>
    </source>
</evidence>
<dbReference type="InterPro" id="IPR017441">
    <property type="entry name" value="Protein_kinase_ATP_BS"/>
</dbReference>
<reference evidence="12" key="1">
    <citation type="journal article" date="2019" name="Int. J. Syst. Evol. Microbiol.">
        <title>The Global Catalogue of Microorganisms (GCM) 10K type strain sequencing project: providing services to taxonomists for standard genome sequencing and annotation.</title>
        <authorList>
            <consortium name="The Broad Institute Genomics Platform"/>
            <consortium name="The Broad Institute Genome Sequencing Center for Infectious Disease"/>
            <person name="Wu L."/>
            <person name="Ma J."/>
        </authorList>
    </citation>
    <scope>NUCLEOTIDE SEQUENCE [LARGE SCALE GENOMIC DNA]</scope>
    <source>
        <strain evidence="12">JCM 18459</strain>
    </source>
</reference>
<feature type="transmembrane region" description="Helical" evidence="9">
    <location>
        <begin position="325"/>
        <end position="346"/>
    </location>
</feature>
<keyword evidence="2" id="KW-0723">Serine/threonine-protein kinase</keyword>
<evidence type="ECO:0000313" key="11">
    <source>
        <dbReference type="EMBL" id="GAA5142660.1"/>
    </source>
</evidence>
<dbReference type="InterPro" id="IPR011009">
    <property type="entry name" value="Kinase-like_dom_sf"/>
</dbReference>
<dbReference type="Gene3D" id="3.30.200.20">
    <property type="entry name" value="Phosphorylase Kinase, domain 1"/>
    <property type="match status" value="1"/>
</dbReference>
<dbReference type="Proteomes" id="UP001500221">
    <property type="component" value="Unassembled WGS sequence"/>
</dbReference>
<dbReference type="RefSeq" id="WP_345454473.1">
    <property type="nucleotide sequence ID" value="NZ_BAABKG010000001.1"/>
</dbReference>
<protein>
    <recommendedName>
        <fullName evidence="1">non-specific serine/threonine protein kinase</fullName>
        <ecNumber evidence="1">2.7.11.1</ecNumber>
    </recommendedName>
</protein>
<dbReference type="InterPro" id="IPR008271">
    <property type="entry name" value="Ser/Thr_kinase_AS"/>
</dbReference>
<dbReference type="PANTHER" id="PTHR43289">
    <property type="entry name" value="MITOGEN-ACTIVATED PROTEIN KINASE KINASE KINASE 20-RELATED"/>
    <property type="match status" value="1"/>
</dbReference>
<dbReference type="EC" id="2.7.11.1" evidence="1"/>
<evidence type="ECO:0000256" key="2">
    <source>
        <dbReference type="ARBA" id="ARBA00022527"/>
    </source>
</evidence>
<evidence type="ECO:0000256" key="5">
    <source>
        <dbReference type="ARBA" id="ARBA00022777"/>
    </source>
</evidence>
<evidence type="ECO:0000256" key="6">
    <source>
        <dbReference type="ARBA" id="ARBA00022840"/>
    </source>
</evidence>
<dbReference type="PROSITE" id="PS00108">
    <property type="entry name" value="PROTEIN_KINASE_ST"/>
    <property type="match status" value="1"/>
</dbReference>